<comment type="caution">
    <text evidence="2">The sequence shown here is derived from an EMBL/GenBank/DDBJ whole genome shotgun (WGS) entry which is preliminary data.</text>
</comment>
<dbReference type="EMBL" id="BMJI01000001">
    <property type="protein sequence ID" value="GGC77961.1"/>
    <property type="molecule type" value="Genomic_DNA"/>
</dbReference>
<protein>
    <recommendedName>
        <fullName evidence="4">Major facilitator superfamily (MFS) profile domain-containing protein</fullName>
    </recommendedName>
</protein>
<accession>A0ABQ1NIA4</accession>
<feature type="transmembrane region" description="Helical" evidence="1">
    <location>
        <begin position="102"/>
        <end position="123"/>
    </location>
</feature>
<evidence type="ECO:0000313" key="2">
    <source>
        <dbReference type="EMBL" id="GGC77961.1"/>
    </source>
</evidence>
<organism evidence="2 3">
    <name type="scientific">Tersicoccus solisilvae</name>
    <dbReference type="NCBI Taxonomy" id="1882339"/>
    <lineage>
        <taxon>Bacteria</taxon>
        <taxon>Bacillati</taxon>
        <taxon>Actinomycetota</taxon>
        <taxon>Actinomycetes</taxon>
        <taxon>Micrococcales</taxon>
        <taxon>Micrococcaceae</taxon>
        <taxon>Tersicoccus</taxon>
    </lineage>
</organism>
<dbReference type="Proteomes" id="UP000597761">
    <property type="component" value="Unassembled WGS sequence"/>
</dbReference>
<keyword evidence="1" id="KW-1133">Transmembrane helix</keyword>
<name>A0ABQ1NIA4_9MICC</name>
<evidence type="ECO:0008006" key="4">
    <source>
        <dbReference type="Google" id="ProtNLM"/>
    </source>
</evidence>
<evidence type="ECO:0000256" key="1">
    <source>
        <dbReference type="SAM" id="Phobius"/>
    </source>
</evidence>
<feature type="transmembrane region" description="Helical" evidence="1">
    <location>
        <begin position="26"/>
        <end position="48"/>
    </location>
</feature>
<keyword evidence="1" id="KW-0472">Membrane</keyword>
<keyword evidence="1" id="KW-0812">Transmembrane</keyword>
<keyword evidence="3" id="KW-1185">Reference proteome</keyword>
<proteinExistence type="predicted"/>
<feature type="transmembrane region" description="Helical" evidence="1">
    <location>
        <begin position="68"/>
        <end position="90"/>
    </location>
</feature>
<gene>
    <name evidence="2" type="ORF">GCM10011512_00610</name>
</gene>
<feature type="transmembrane region" description="Helical" evidence="1">
    <location>
        <begin position="143"/>
        <end position="167"/>
    </location>
</feature>
<evidence type="ECO:0000313" key="3">
    <source>
        <dbReference type="Proteomes" id="UP000597761"/>
    </source>
</evidence>
<reference evidence="3" key="1">
    <citation type="journal article" date="2019" name="Int. J. Syst. Evol. Microbiol.">
        <title>The Global Catalogue of Microorganisms (GCM) 10K type strain sequencing project: providing services to taxonomists for standard genome sequencing and annotation.</title>
        <authorList>
            <consortium name="The Broad Institute Genomics Platform"/>
            <consortium name="The Broad Institute Genome Sequencing Center for Infectious Disease"/>
            <person name="Wu L."/>
            <person name="Ma J."/>
        </authorList>
    </citation>
    <scope>NUCLEOTIDE SEQUENCE [LARGE SCALE GENOMIC DNA]</scope>
    <source>
        <strain evidence="3">CGMCC 1.15480</strain>
    </source>
</reference>
<sequence>MGPGAHEAPGPTPGGHSTPREAATGALILLIGISAAITALVGAVSGGAEAAVNRVTAMSSGDLQSAGIVSAIVLLIIWFVAYFIGGYVAGRMARFNGARQGVAVWLWAIIVAVVLAIVGAIVGQNVGANISGLPALPVNSGQLTTAGIISGIVVLVVALIGAVLGGLSGMRYHRRIDRAALEG</sequence>